<sequence length="63" mass="7956">MFSHYLKIFYKSDYYKRIILLNGNKKTFRYIGLYLVIFWFLIFLIINLLRILGMDYIFKFNIW</sequence>
<keyword evidence="1" id="KW-1133">Transmembrane helix</keyword>
<evidence type="ECO:0000256" key="1">
    <source>
        <dbReference type="SAM" id="Phobius"/>
    </source>
</evidence>
<organism evidence="2 3">
    <name type="scientific">Mycoplasmopsis synoviae</name>
    <name type="common">Mycoplasma synoviae</name>
    <dbReference type="NCBI Taxonomy" id="2109"/>
    <lineage>
        <taxon>Bacteria</taxon>
        <taxon>Bacillati</taxon>
        <taxon>Mycoplasmatota</taxon>
        <taxon>Mycoplasmoidales</taxon>
        <taxon>Metamycoplasmataceae</taxon>
        <taxon>Mycoplasmopsis</taxon>
    </lineage>
</organism>
<proteinExistence type="predicted"/>
<evidence type="ECO:0000313" key="2">
    <source>
        <dbReference type="EMBL" id="SYV92353.1"/>
    </source>
</evidence>
<dbReference type="Proteomes" id="UP000259328">
    <property type="component" value="Chromosome"/>
</dbReference>
<accession>A0A3B0PRT0</accession>
<dbReference type="EMBL" id="LS991953">
    <property type="protein sequence ID" value="SYV92353.1"/>
    <property type="molecule type" value="Genomic_DNA"/>
</dbReference>
<feature type="transmembrane region" description="Helical" evidence="1">
    <location>
        <begin position="30"/>
        <end position="49"/>
    </location>
</feature>
<feature type="non-terminal residue" evidence="2">
    <location>
        <position position="63"/>
    </location>
</feature>
<keyword evidence="1" id="KW-0812">Transmembrane</keyword>
<evidence type="ECO:0000313" key="3">
    <source>
        <dbReference type="Proteomes" id="UP000259328"/>
    </source>
</evidence>
<reference evidence="3" key="1">
    <citation type="submission" date="2018-06" db="EMBL/GenBank/DDBJ databases">
        <authorList>
            <consortium name="Pathogen Informatics"/>
        </authorList>
    </citation>
    <scope>NUCLEOTIDE SEQUENCE [LARGE SCALE GENOMIC DNA]</scope>
    <source>
        <strain evidence="3">NCTC10124</strain>
    </source>
</reference>
<keyword evidence="1" id="KW-0472">Membrane</keyword>
<protein>
    <submittedName>
        <fullName evidence="2">Uncharacterized protein</fullName>
    </submittedName>
</protein>
<name>A0A3B0PRT0_MYCSY</name>
<gene>
    <name evidence="2" type="ORF">NCTC10124_00070</name>
</gene>
<dbReference type="AlphaFoldDB" id="A0A3B0PRT0"/>